<dbReference type="EMBL" id="CAKLBY020000150">
    <property type="protein sequence ID" value="CAK7929057.1"/>
    <property type="molecule type" value="Genomic_DNA"/>
</dbReference>
<comment type="caution">
    <text evidence="2">The sequence shown here is derived from an EMBL/GenBank/DDBJ whole genome shotgun (WGS) entry which is preliminary data.</text>
</comment>
<reference evidence="2" key="1">
    <citation type="submission" date="2024-01" db="EMBL/GenBank/DDBJ databases">
        <authorList>
            <person name="Webb A."/>
        </authorList>
    </citation>
    <scope>NUCLEOTIDE SEQUENCE</scope>
    <source>
        <strain evidence="2">Pm1</strain>
    </source>
</reference>
<protein>
    <recommendedName>
        <fullName evidence="4">Vacuolar protein sorting-associated protein 13 DH-like domain-containing protein</fullName>
    </recommendedName>
</protein>
<evidence type="ECO:0000256" key="1">
    <source>
        <dbReference type="SAM" id="MobiDB-lite"/>
    </source>
</evidence>
<sequence length="2133" mass="236380">MKSGQLFASVGVGGNDKTQELFRSLEQTVDEITRFVAVPTLEMMMNIDKLGVNTSDNLPLLQVHFQNTLAGPIPAHTFSTWQEFSKYISVVSEAQRLLYECSARITGEQHQMLERVAVGETDVYLLYTDMVRVSVQAEVNALRVKISPFSLRAMRYLLNPLAISDNPYDKRFHDLRGGSIADCASLCASPRNTIQRLRESSVDDFKMLRRVAEGRRPSPGELVFTEALMIETASAVMANTSAVAGADIRIQVDSNKFGIKLADVVAYLKKCNEPWIIEEHETGSEPSSCTGLGHKTHGWAGIRWCYHIPRKIHKVVANPVPFPPNGVLMGWPSSSWDQSQDEDAGRLCDILCQLRCWDSKKTSYVVVCEFHVPWEVALPNVGSDEPGDASEPETFMDLMNQWFDDDIEKAHYRLKLLEFGARTRTFSFDSNLSSDNWELRWRAPLQYEQEFENKQKRLVVNALLASSLQVHSVLTCDAYERLVSTVTLPLITLSISQVGSGNDSHDIITAELNDTVLSCATSGRLHTRTFNLCLSSSVQAYLDNMAQLLTVSIIPRTSVDATVEVSRKGVELAAQIGPVSVLLNQTTMLVISSIPKLLQTNTTTSDDAPVNVDNKLCKMRISIVNCSGMDIRYRQEGTPECLFLAADTSAAYSWLSLASYPFYELSFAVENTGQEPIEAHNSQDKKSNGEQAVHNDLLWCDPCRIKENAVTGRYLGARGFLWVCVELNGLQTIVTLRSSLTVQNRCHFPVLIKVNEETPTFHPRRLEKFCQESCIKSSVKCHSKCTSLDGSGCTLSVSAEADDDELRIMLKSLASVEFSIDEASWCSVPMQENIPSEFDLVKNCDGYEDGLKKTQCSSVALSSRNPGERTQYAWVKIARAQCRTVLPTDFDPMQPQISWRYTWMEVSLWPAIVVENTMDFSVVLSFIQKTTFVELDIAPSTEKDLSIINPCEPVDVQLQYESSSGNAPAAAESLTFCISYGNPSEHVFVFEGCRAVVSFCKDRRPMVRIKIERILSIANMTPHVLAINVSSPLKNRRALEKIGSCVERSVGVLPVSTYLVISIAIVEDLNNEEGPVKWSPEASLNVKGDAKSIIVPAAGPGPPSLASAYCIEMVNLDGYLKLMIRPQVVVINSTNYSLMCLPTDNQGNILNADEPSQLIPNKNAGWCVPVCLYKEEEKRGFTAGVSSWFSSKLSRHSNEDALKTSNQALVVKLSCSFRVSLAEDGYDEWTEEISILLPEISLLAHPDGSLETVDPLSTSVKNTDNLYPAPSTTTRRRRLLIRHRDMRHRMLTFTVTQNGMSIQVLFFDDHQPPMVIHNQWQRALGFRNVSFPSNPEGVGADFYLEYDWHLQMSAKNRKSKQRGAEEIPKSSNKDNDELLGDWISDSRSLDSVHMSDSAMNDRMRFQIGLPEYGWSNALWQVGGIQFASFASEKENTIDTATPTFLVMCLYRAGSWLISITCLEEDPTRDVHAGQMPPLISPAMATSTAVQNTKPTSLKISLVVKELSLHLCDEYDPVQDTRGMIIYPEILRLTCTAVSIAFATTPDPPEVSRHSDRLGYLSHIRSYTTIFVAIGDIEVRHFLKTCNFPVIICFPRTHESKELLQSDLMDNLLGKQLPGTGNTSLLIRVIYADTWDPVNIPSYFHTVELNLSPAVVQVEDDILLYLNAFVRPILDALEGKAASGTVAYGGNQGHETCHEDTWSLYAYESAMISKQHKVFIGRLEISSIEVVITARVSIPVLNSFDGTPLHFGSTKLRDVFSFPDQLCKDLAADYVADTIVRSPMLLMSLNIIGNPAGFLRSFGQGVRNLVEIPLSASKKGYNPWLLTKGVAGGVASFLGHATVATLTSVSGFSYSISRTMDQLTLPMDQLRKRHYIRPTHLSSALAEGLGSLGSSVVGAAAGVITTPIAVYKERQRQGLDTGIRNVVGGVGMGLVGVLARPMGGVASLVSMTSDGLLYGINSNHMPLSDYVSRFDARPNELLRYKLKVLPDEVGSSLVFAHGIWVVSDENKLAGFGQDLDFIPSELLDTPENESIRGLLLPDDRSSYLVHVTLVCSKVCVYVVGVSGAQNQAVLVRTPLESIKAVEESLTKPTVLDLGIKATASAEWLRFRLLSRQRRHLSHQLRLWMDEDSVS</sequence>
<dbReference type="Proteomes" id="UP001162060">
    <property type="component" value="Unassembled WGS sequence"/>
</dbReference>
<gene>
    <name evidence="2" type="ORF">PM001_LOCUS14207</name>
</gene>
<feature type="compositionally biased region" description="Basic and acidic residues" evidence="1">
    <location>
        <begin position="1362"/>
        <end position="1376"/>
    </location>
</feature>
<dbReference type="PANTHER" id="PTHR12517:SF0">
    <property type="entry name" value="INTERMEMBRANE LIPID TRANSFER PROTEIN VPS13B"/>
    <property type="match status" value="1"/>
</dbReference>
<accession>A0AAV1U5T8</accession>
<name>A0AAV1U5T8_9STRA</name>
<dbReference type="PANTHER" id="PTHR12517">
    <property type="entry name" value="VACUOLAR PROTEIN SORTING-ASSOCIATED PROTEIN 13B"/>
    <property type="match status" value="1"/>
</dbReference>
<organism evidence="2 3">
    <name type="scientific">Peronospora matthiolae</name>
    <dbReference type="NCBI Taxonomy" id="2874970"/>
    <lineage>
        <taxon>Eukaryota</taxon>
        <taxon>Sar</taxon>
        <taxon>Stramenopiles</taxon>
        <taxon>Oomycota</taxon>
        <taxon>Peronosporomycetes</taxon>
        <taxon>Peronosporales</taxon>
        <taxon>Peronosporaceae</taxon>
        <taxon>Peronospora</taxon>
    </lineage>
</organism>
<feature type="region of interest" description="Disordered" evidence="1">
    <location>
        <begin position="1355"/>
        <end position="1377"/>
    </location>
</feature>
<evidence type="ECO:0000313" key="2">
    <source>
        <dbReference type="EMBL" id="CAK7929057.1"/>
    </source>
</evidence>
<evidence type="ECO:0000313" key="3">
    <source>
        <dbReference type="Proteomes" id="UP001162060"/>
    </source>
</evidence>
<proteinExistence type="predicted"/>
<evidence type="ECO:0008006" key="4">
    <source>
        <dbReference type="Google" id="ProtNLM"/>
    </source>
</evidence>
<dbReference type="InterPro" id="IPR039782">
    <property type="entry name" value="VPS13B"/>
</dbReference>